<dbReference type="PANTHER" id="PTHR11595:SF74">
    <property type="entry name" value="TRANSLATION ELONGATION FACTOR EF1B BETA_DELTA SUBUNIT GUANINE NUCLEOTIDE EXCHANGE DOMAIN-CONTAINING PROTEIN"/>
    <property type="match status" value="1"/>
</dbReference>
<protein>
    <submittedName>
        <fullName evidence="2">Uncharacterized protein</fullName>
    </submittedName>
</protein>
<organism evidence="2 3">
    <name type="scientific">Brassica napus</name>
    <name type="common">Rape</name>
    <dbReference type="NCBI Taxonomy" id="3708"/>
    <lineage>
        <taxon>Eukaryota</taxon>
        <taxon>Viridiplantae</taxon>
        <taxon>Streptophyta</taxon>
        <taxon>Embryophyta</taxon>
        <taxon>Tracheophyta</taxon>
        <taxon>Spermatophyta</taxon>
        <taxon>Magnoliopsida</taxon>
        <taxon>eudicotyledons</taxon>
        <taxon>Gunneridae</taxon>
        <taxon>Pentapetalae</taxon>
        <taxon>rosids</taxon>
        <taxon>malvids</taxon>
        <taxon>Brassicales</taxon>
        <taxon>Brassicaceae</taxon>
        <taxon>Brassiceae</taxon>
        <taxon>Brassica</taxon>
    </lineage>
</organism>
<accession>A0ABQ8ANT0</accession>
<name>A0ABQ8ANT0_BRANA</name>
<dbReference type="EMBL" id="JAGKQM010000013">
    <property type="protein sequence ID" value="KAH0894206.1"/>
    <property type="molecule type" value="Genomic_DNA"/>
</dbReference>
<dbReference type="Proteomes" id="UP000824890">
    <property type="component" value="Unassembled WGS sequence"/>
</dbReference>
<feature type="region of interest" description="Disordered" evidence="1">
    <location>
        <begin position="141"/>
        <end position="183"/>
    </location>
</feature>
<comment type="caution">
    <text evidence="2">The sequence shown here is derived from an EMBL/GenBank/DDBJ whole genome shotgun (WGS) entry which is preliminary data.</text>
</comment>
<gene>
    <name evidence="2" type="ORF">HID58_056635</name>
</gene>
<dbReference type="InterPro" id="IPR049720">
    <property type="entry name" value="EF1B_bsu/dsu"/>
</dbReference>
<reference evidence="2 3" key="1">
    <citation type="submission" date="2021-05" db="EMBL/GenBank/DDBJ databases">
        <title>Genome Assembly of Synthetic Allotetraploid Brassica napus Reveals Homoeologous Exchanges between Subgenomes.</title>
        <authorList>
            <person name="Davis J.T."/>
        </authorList>
    </citation>
    <scope>NUCLEOTIDE SEQUENCE [LARGE SCALE GENOMIC DNA]</scope>
    <source>
        <strain evidence="3">cv. Da-Ae</strain>
        <tissue evidence="2">Seedling</tissue>
    </source>
</reference>
<dbReference type="PANTHER" id="PTHR11595">
    <property type="entry name" value="EF-HAND AND COILED-COIL DOMAIN-CONTAINING FAMILY MEMBER"/>
    <property type="match status" value="1"/>
</dbReference>
<sequence length="222" mass="24910">MNSNGKAIVSGDPIVKKPSGSFDQLNSLRKKLCLCFAFRKTYIAGDKLHVDDVKVYFAVVEKPSDAFPSASNWYDCLAYHLLKVTNFGMVASSPEAIIQECKALNSRLIHILRDKARVEQLLRYVGDIYFLFCEQAPAADDDDDMDSFGDETEEKKKAAEEKEGAKKDTKKPKGRRKMKSAADLTRRLMKAETDVQPEALKVVNLEDLYGTLATTLVNFEDL</sequence>
<evidence type="ECO:0000313" key="2">
    <source>
        <dbReference type="EMBL" id="KAH0894206.1"/>
    </source>
</evidence>
<evidence type="ECO:0000256" key="1">
    <source>
        <dbReference type="SAM" id="MobiDB-lite"/>
    </source>
</evidence>
<feature type="compositionally biased region" description="Acidic residues" evidence="1">
    <location>
        <begin position="141"/>
        <end position="152"/>
    </location>
</feature>
<proteinExistence type="predicted"/>
<evidence type="ECO:0000313" key="3">
    <source>
        <dbReference type="Proteomes" id="UP000824890"/>
    </source>
</evidence>
<feature type="compositionally biased region" description="Basic and acidic residues" evidence="1">
    <location>
        <begin position="153"/>
        <end position="167"/>
    </location>
</feature>
<feature type="compositionally biased region" description="Basic residues" evidence="1">
    <location>
        <begin position="168"/>
        <end position="179"/>
    </location>
</feature>
<keyword evidence="3" id="KW-1185">Reference proteome</keyword>